<reference evidence="4 5" key="1">
    <citation type="journal article" date="2021" name="ACS Chem. Biol.">
        <title>Genomic-Led Discovery of a Novel Glycopeptide Antibiotic by Nonomuraea coxensis DSM 45129.</title>
        <authorList>
            <person name="Yushchuk O."/>
            <person name="Vior N.M."/>
            <person name="Andreo-Vidal A."/>
            <person name="Berini F."/>
            <person name="Ruckert C."/>
            <person name="Busche T."/>
            <person name="Binda E."/>
            <person name="Kalinowski J."/>
            <person name="Truman A.W."/>
            <person name="Marinelli F."/>
        </authorList>
    </citation>
    <scope>NUCLEOTIDE SEQUENCE [LARGE SCALE GENOMIC DNA]</scope>
    <source>
        <strain evidence="4 5">DSM 45129</strain>
    </source>
</reference>
<evidence type="ECO:0000256" key="2">
    <source>
        <dbReference type="ARBA" id="ARBA00022723"/>
    </source>
</evidence>
<dbReference type="Proteomes" id="UP000824681">
    <property type="component" value="Chromosome"/>
</dbReference>
<evidence type="ECO:0000313" key="4">
    <source>
        <dbReference type="EMBL" id="QYC45570.1"/>
    </source>
</evidence>
<evidence type="ECO:0000259" key="3">
    <source>
        <dbReference type="Pfam" id="PF01557"/>
    </source>
</evidence>
<feature type="domain" description="Fumarylacetoacetase-like C-terminal" evidence="3">
    <location>
        <begin position="74"/>
        <end position="276"/>
    </location>
</feature>
<name>A0ABX8UD96_9ACTN</name>
<organism evidence="4 5">
    <name type="scientific">Nonomuraea coxensis DSM 45129</name>
    <dbReference type="NCBI Taxonomy" id="1122611"/>
    <lineage>
        <taxon>Bacteria</taxon>
        <taxon>Bacillati</taxon>
        <taxon>Actinomycetota</taxon>
        <taxon>Actinomycetes</taxon>
        <taxon>Streptosporangiales</taxon>
        <taxon>Streptosporangiaceae</taxon>
        <taxon>Nonomuraea</taxon>
    </lineage>
</organism>
<dbReference type="Gene3D" id="3.90.850.10">
    <property type="entry name" value="Fumarylacetoacetase-like, C-terminal domain"/>
    <property type="match status" value="1"/>
</dbReference>
<sequence>MRIANVDGRASIIVDGSAYVDIAEQSSGRFGPGPRSVLEDWAAFRDWTENADLGAGRPLDPALLRAPVDEPRQVFAIGMNYLDHAGEIGSEPPESPSVFTKYLSCLSGPYEPIRLIDGCCDWEVEVVAVVGRHAYQVPAERGWEHVAGLTVGQDISERSRQTAGPMPQFSLAKSFPTFGPIGPWLVAADDLPGRDRLALGCSVNGEVVQSGSTADLVFSIPELISRLSHILPLMPGDLIFTGTPAGVGAGRSPQRFLQPGDVVESWVDGIGRMRNVCVAGAGAAAVPATAPVTAPVTVAGSEPVR</sequence>
<dbReference type="InterPro" id="IPR036663">
    <property type="entry name" value="Fumarylacetoacetase_C_sf"/>
</dbReference>
<keyword evidence="5" id="KW-1185">Reference proteome</keyword>
<proteinExistence type="inferred from homology"/>
<dbReference type="EMBL" id="CP068985">
    <property type="protein sequence ID" value="QYC45570.1"/>
    <property type="molecule type" value="Genomic_DNA"/>
</dbReference>
<comment type="similarity">
    <text evidence="1">Belongs to the FAH family.</text>
</comment>
<protein>
    <submittedName>
        <fullName evidence="4">Ureidoglycolate lyase</fullName>
        <ecNumber evidence="4">4.3.2.3</ecNumber>
    </submittedName>
</protein>
<dbReference type="PANTHER" id="PTHR42796:SF4">
    <property type="entry name" value="FUMARYLACETOACETATE HYDROLASE DOMAIN-CONTAINING PROTEIN 2A"/>
    <property type="match status" value="1"/>
</dbReference>
<evidence type="ECO:0000313" key="5">
    <source>
        <dbReference type="Proteomes" id="UP000824681"/>
    </source>
</evidence>
<keyword evidence="4" id="KW-0456">Lyase</keyword>
<dbReference type="EC" id="4.3.2.3" evidence="4"/>
<dbReference type="RefSeq" id="WP_020543224.1">
    <property type="nucleotide sequence ID" value="NZ_CP068985.1"/>
</dbReference>
<dbReference type="GO" id="GO:0050385">
    <property type="term" value="F:ureidoglycolate lyase activity"/>
    <property type="evidence" value="ECO:0007669"/>
    <property type="project" value="UniProtKB-EC"/>
</dbReference>
<dbReference type="InterPro" id="IPR051121">
    <property type="entry name" value="FAH"/>
</dbReference>
<dbReference type="Pfam" id="PF01557">
    <property type="entry name" value="FAA_hydrolase"/>
    <property type="match status" value="1"/>
</dbReference>
<keyword evidence="2" id="KW-0479">Metal-binding</keyword>
<accession>A0ABX8UD96</accession>
<evidence type="ECO:0000256" key="1">
    <source>
        <dbReference type="ARBA" id="ARBA00010211"/>
    </source>
</evidence>
<gene>
    <name evidence="4" type="ORF">Nocox_40135</name>
</gene>
<dbReference type="PANTHER" id="PTHR42796">
    <property type="entry name" value="FUMARYLACETOACETATE HYDROLASE DOMAIN-CONTAINING PROTEIN 2A-RELATED"/>
    <property type="match status" value="1"/>
</dbReference>
<dbReference type="InterPro" id="IPR011234">
    <property type="entry name" value="Fumarylacetoacetase-like_C"/>
</dbReference>
<dbReference type="SUPFAM" id="SSF56529">
    <property type="entry name" value="FAH"/>
    <property type="match status" value="1"/>
</dbReference>